<feature type="binding site" evidence="14">
    <location>
        <position position="160"/>
    </location>
    <ligand>
        <name>NADP(+)</name>
        <dbReference type="ChEBI" id="CHEBI:58349"/>
    </ligand>
</feature>
<dbReference type="Proteomes" id="UP000885826">
    <property type="component" value="Unassembled WGS sequence"/>
</dbReference>
<keyword evidence="10 12" id="KW-0560">Oxidoreductase</keyword>
<evidence type="ECO:0000256" key="8">
    <source>
        <dbReference type="ARBA" id="ARBA00022833"/>
    </source>
</evidence>
<evidence type="ECO:0000256" key="2">
    <source>
        <dbReference type="ARBA" id="ARBA00004882"/>
    </source>
</evidence>
<keyword evidence="7 12" id="KW-0479">Metal-binding</keyword>
<reference evidence="17" key="1">
    <citation type="journal article" date="2020" name="mSystems">
        <title>Genome- and Community-Level Interaction Insights into Carbon Utilization and Element Cycling Functions of Hydrothermarchaeota in Hydrothermal Sediment.</title>
        <authorList>
            <person name="Zhou Z."/>
            <person name="Liu Y."/>
            <person name="Xu W."/>
            <person name="Pan J."/>
            <person name="Luo Z.H."/>
            <person name="Li M."/>
        </authorList>
    </citation>
    <scope>NUCLEOTIDE SEQUENCE</scope>
    <source>
        <strain evidence="17">HyVt-388</strain>
    </source>
</reference>
<dbReference type="InterPro" id="IPR002734">
    <property type="entry name" value="RibDG_C"/>
</dbReference>
<dbReference type="InterPro" id="IPR004794">
    <property type="entry name" value="Eubact_RibD"/>
</dbReference>
<evidence type="ECO:0000256" key="3">
    <source>
        <dbReference type="ARBA" id="ARBA00004910"/>
    </source>
</evidence>
<dbReference type="GO" id="GO:0008270">
    <property type="term" value="F:zinc ion binding"/>
    <property type="evidence" value="ECO:0007669"/>
    <property type="project" value="InterPro"/>
</dbReference>
<dbReference type="GO" id="GO:0008835">
    <property type="term" value="F:diaminohydroxyphosphoribosylaminopyrimidine deaminase activity"/>
    <property type="evidence" value="ECO:0007669"/>
    <property type="project" value="UniProtKB-EC"/>
</dbReference>
<dbReference type="PIRSF" id="PIRSF006769">
    <property type="entry name" value="RibD"/>
    <property type="match status" value="1"/>
</dbReference>
<evidence type="ECO:0000313" key="18">
    <source>
        <dbReference type="Proteomes" id="UP000885826"/>
    </source>
</evidence>
<dbReference type="EMBL" id="DRIG01000007">
    <property type="protein sequence ID" value="HEC77608.1"/>
    <property type="molecule type" value="Genomic_DNA"/>
</dbReference>
<feature type="binding site" evidence="14">
    <location>
        <position position="293"/>
    </location>
    <ligand>
        <name>substrate</name>
    </ligand>
</feature>
<dbReference type="PANTHER" id="PTHR38011">
    <property type="entry name" value="DIHYDROFOLATE REDUCTASE FAMILY PROTEIN (AFU_ORTHOLOGUE AFUA_8G06820)"/>
    <property type="match status" value="1"/>
</dbReference>
<evidence type="ECO:0000256" key="7">
    <source>
        <dbReference type="ARBA" id="ARBA00022723"/>
    </source>
</evidence>
<feature type="domain" description="CMP/dCMP-type deaminase" evidence="16">
    <location>
        <begin position="7"/>
        <end position="117"/>
    </location>
</feature>
<evidence type="ECO:0000256" key="5">
    <source>
        <dbReference type="ARBA" id="ARBA00007417"/>
    </source>
</evidence>
<feature type="binding site" evidence="14">
    <location>
        <position position="200"/>
    </location>
    <ligand>
        <name>NADP(+)</name>
        <dbReference type="ChEBI" id="CHEBI:58349"/>
    </ligand>
</feature>
<evidence type="ECO:0000256" key="9">
    <source>
        <dbReference type="ARBA" id="ARBA00022857"/>
    </source>
</evidence>
<proteinExistence type="inferred from homology"/>
<dbReference type="GO" id="GO:0009231">
    <property type="term" value="P:riboflavin biosynthetic process"/>
    <property type="evidence" value="ECO:0007669"/>
    <property type="project" value="UniProtKB-KW"/>
</dbReference>
<comment type="caution">
    <text evidence="17">The sequence shown here is derived from an EMBL/GenBank/DDBJ whole genome shotgun (WGS) entry which is preliminary data.</text>
</comment>
<dbReference type="EC" id="1.1.1.193" evidence="12"/>
<evidence type="ECO:0000256" key="1">
    <source>
        <dbReference type="ARBA" id="ARBA00002151"/>
    </source>
</evidence>
<dbReference type="InterPro" id="IPR050765">
    <property type="entry name" value="Riboflavin_Biosynth_HTPR"/>
</dbReference>
<dbReference type="PROSITE" id="PS00903">
    <property type="entry name" value="CYT_DCMP_DEAMINASES_1"/>
    <property type="match status" value="1"/>
</dbReference>
<dbReference type="SUPFAM" id="SSF53597">
    <property type="entry name" value="Dihydrofolate reductase-like"/>
    <property type="match status" value="1"/>
</dbReference>
<dbReference type="InterPro" id="IPR002125">
    <property type="entry name" value="CMP_dCMP_dom"/>
</dbReference>
<dbReference type="NCBIfam" id="TIGR00326">
    <property type="entry name" value="eubact_ribD"/>
    <property type="match status" value="1"/>
</dbReference>
<dbReference type="InterPro" id="IPR016192">
    <property type="entry name" value="APOBEC/CMP_deaminase_Zn-bd"/>
</dbReference>
<dbReference type="GO" id="GO:0008703">
    <property type="term" value="F:5-amino-6-(5-phosphoribosylamino)uracil reductase activity"/>
    <property type="evidence" value="ECO:0007669"/>
    <property type="project" value="UniProtKB-EC"/>
</dbReference>
<dbReference type="InterPro" id="IPR024072">
    <property type="entry name" value="DHFR-like_dom_sf"/>
</dbReference>
<evidence type="ECO:0000256" key="4">
    <source>
        <dbReference type="ARBA" id="ARBA00005259"/>
    </source>
</evidence>
<feature type="binding site" evidence="15">
    <location>
        <position position="90"/>
    </location>
    <ligand>
        <name>Zn(2+)</name>
        <dbReference type="ChEBI" id="CHEBI:29105"/>
        <note>catalytic</note>
    </ligand>
</feature>
<name>A0A9C9JZA9_UNCW3</name>
<comment type="catalytic activity">
    <reaction evidence="12">
        <text>5-amino-6-(5-phospho-D-ribitylamino)uracil + NADP(+) = 5-amino-6-(5-phospho-D-ribosylamino)uracil + NADPH + H(+)</text>
        <dbReference type="Rhea" id="RHEA:17845"/>
        <dbReference type="ChEBI" id="CHEBI:15378"/>
        <dbReference type="ChEBI" id="CHEBI:57783"/>
        <dbReference type="ChEBI" id="CHEBI:58349"/>
        <dbReference type="ChEBI" id="CHEBI:58421"/>
        <dbReference type="ChEBI" id="CHEBI:58453"/>
        <dbReference type="EC" id="1.1.1.193"/>
    </reaction>
</comment>
<evidence type="ECO:0000256" key="11">
    <source>
        <dbReference type="ARBA" id="ARBA00023268"/>
    </source>
</evidence>
<feature type="binding site" evidence="14">
    <location>
        <position position="188"/>
    </location>
    <ligand>
        <name>substrate</name>
    </ligand>
</feature>
<feature type="active site" description="Proton donor" evidence="13">
    <location>
        <position position="58"/>
    </location>
</feature>
<keyword evidence="9 12" id="KW-0521">NADP</keyword>
<dbReference type="Gene3D" id="3.40.140.10">
    <property type="entry name" value="Cytidine Deaminase, domain 2"/>
    <property type="match status" value="1"/>
</dbReference>
<dbReference type="InterPro" id="IPR016193">
    <property type="entry name" value="Cytidine_deaminase-like"/>
</dbReference>
<feature type="binding site" evidence="14">
    <location>
        <position position="211"/>
    </location>
    <ligand>
        <name>substrate</name>
    </ligand>
</feature>
<accession>A0A9C9JZA9</accession>
<dbReference type="PROSITE" id="PS51747">
    <property type="entry name" value="CYT_DCMP_DEAMINASES_2"/>
    <property type="match status" value="1"/>
</dbReference>
<feature type="binding site" evidence="15">
    <location>
        <position position="81"/>
    </location>
    <ligand>
        <name>Zn(2+)</name>
        <dbReference type="ChEBI" id="CHEBI:29105"/>
        <note>catalytic</note>
    </ligand>
</feature>
<dbReference type="Pfam" id="PF00383">
    <property type="entry name" value="dCMP_cyt_deam_1"/>
    <property type="match status" value="1"/>
</dbReference>
<sequence>MADIQKDYDIMFMQRAVSLAKKGGGRTSINPLVGAVITKNNRIVGTGFHRRRGEAHAEVVALTDAGARAKNATLYVNLEPCCSTGHTPPCVHAICRAGIKRVVIGMIDPNPAVNGKGMEFLKKNNIKVTTNVLSAAAEEINRIYKKFITTKTPYVILKIAVSEDGKLSGYKGKYITSEPSRRWVHSLRSRVGAVLVGINTVLADDPLLTDRLVGRNNPARVVIDPHLRIPLNANFLKPGVKRFIITDSGNEPDKIKRLTEAGVNFIYLEGKEYSLKTILKRLTEAGINSILVEGGGKIFAQFFNEALYDEIFLFMAPHRIEKGLSISENLLQYVLSNYRKKEKSGEDLLYHVYRHN</sequence>
<dbReference type="CDD" id="cd01284">
    <property type="entry name" value="Riboflavin_deaminase-reductase"/>
    <property type="match status" value="1"/>
</dbReference>
<evidence type="ECO:0000313" key="17">
    <source>
        <dbReference type="EMBL" id="HEC77608.1"/>
    </source>
</evidence>
<dbReference type="Pfam" id="PF01872">
    <property type="entry name" value="RibD_C"/>
    <property type="match status" value="1"/>
</dbReference>
<dbReference type="Gene3D" id="3.40.430.10">
    <property type="entry name" value="Dihydrofolate Reductase, subunit A"/>
    <property type="match status" value="1"/>
</dbReference>
<keyword evidence="12 17" id="KW-0378">Hydrolase</keyword>
<keyword evidence="11" id="KW-0511">Multifunctional enzyme</keyword>
<comment type="similarity">
    <text evidence="5 12">In the C-terminal section; belongs to the HTP reductase family.</text>
</comment>
<feature type="binding site" evidence="15">
    <location>
        <position position="56"/>
    </location>
    <ligand>
        <name>Zn(2+)</name>
        <dbReference type="ChEBI" id="CHEBI:29105"/>
        <note>catalytic</note>
    </ligand>
</feature>
<keyword evidence="6 12" id="KW-0686">Riboflavin biosynthesis</keyword>
<protein>
    <recommendedName>
        <fullName evidence="12">Riboflavin biosynthesis protein RibD</fullName>
    </recommendedName>
    <domain>
        <recommendedName>
            <fullName evidence="12">Diaminohydroxyphosphoribosylaminopyrimidine deaminase</fullName>
            <shortName evidence="12">DRAP deaminase</shortName>
            <ecNumber evidence="12">3.5.4.26</ecNumber>
        </recommendedName>
        <alternativeName>
            <fullName evidence="12">Riboflavin-specific deaminase</fullName>
        </alternativeName>
    </domain>
    <domain>
        <recommendedName>
            <fullName evidence="12">5-amino-6-(5-phosphoribosylamino)uracil reductase</fullName>
            <ecNumber evidence="12">1.1.1.193</ecNumber>
        </recommendedName>
        <alternativeName>
            <fullName evidence="12">HTP reductase</fullName>
        </alternativeName>
    </domain>
</protein>
<dbReference type="AlphaFoldDB" id="A0A9C9JZA9"/>
<evidence type="ECO:0000256" key="13">
    <source>
        <dbReference type="PIRSR" id="PIRSR006769-1"/>
    </source>
</evidence>
<comment type="similarity">
    <text evidence="4 12">In the N-terminal section; belongs to the cytidine and deoxycytidylate deaminase family.</text>
</comment>
<evidence type="ECO:0000256" key="15">
    <source>
        <dbReference type="PIRSR" id="PIRSR006769-3"/>
    </source>
</evidence>
<dbReference type="EC" id="3.5.4.26" evidence="12"/>
<comment type="cofactor">
    <cofactor evidence="12 15">
        <name>Zn(2+)</name>
        <dbReference type="ChEBI" id="CHEBI:29105"/>
    </cofactor>
    <text evidence="12 15">Binds 1 zinc ion.</text>
</comment>
<comment type="pathway">
    <text evidence="3 12">Cofactor biosynthesis; riboflavin biosynthesis; 5-amino-6-(D-ribitylamino)uracil from GTP: step 3/4.</text>
</comment>
<organism evidence="17 18">
    <name type="scientific">candidate division WOR-3 bacterium</name>
    <dbReference type="NCBI Taxonomy" id="2052148"/>
    <lineage>
        <taxon>Bacteria</taxon>
        <taxon>Bacteria division WOR-3</taxon>
    </lineage>
</organism>
<evidence type="ECO:0000256" key="14">
    <source>
        <dbReference type="PIRSR" id="PIRSR006769-2"/>
    </source>
</evidence>
<comment type="function">
    <text evidence="1 12">Converts 2,5-diamino-6-(ribosylamino)-4(3h)-pyrimidinone 5'-phosphate into 5-amino-6-(ribosylamino)-2,4(1h,3h)-pyrimidinedione 5'-phosphate.</text>
</comment>
<dbReference type="SUPFAM" id="SSF53927">
    <property type="entry name" value="Cytidine deaminase-like"/>
    <property type="match status" value="1"/>
</dbReference>
<dbReference type="PANTHER" id="PTHR38011:SF7">
    <property type="entry name" value="2,5-DIAMINO-6-RIBOSYLAMINO-4(3H)-PYRIMIDINONE 5'-PHOSPHATE REDUCTASE"/>
    <property type="match status" value="1"/>
</dbReference>
<feature type="binding site" evidence="14">
    <location>
        <position position="204"/>
    </location>
    <ligand>
        <name>NADP(+)</name>
        <dbReference type="ChEBI" id="CHEBI:58349"/>
    </ligand>
</feature>
<comment type="catalytic activity">
    <reaction evidence="12">
        <text>2,5-diamino-6-hydroxy-4-(5-phosphoribosylamino)-pyrimidine + H2O + H(+) = 5-amino-6-(5-phospho-D-ribosylamino)uracil + NH4(+)</text>
        <dbReference type="Rhea" id="RHEA:21868"/>
        <dbReference type="ChEBI" id="CHEBI:15377"/>
        <dbReference type="ChEBI" id="CHEBI:15378"/>
        <dbReference type="ChEBI" id="CHEBI:28938"/>
        <dbReference type="ChEBI" id="CHEBI:58453"/>
        <dbReference type="ChEBI" id="CHEBI:58614"/>
        <dbReference type="EC" id="3.5.4.26"/>
    </reaction>
</comment>
<evidence type="ECO:0000256" key="10">
    <source>
        <dbReference type="ARBA" id="ARBA00023002"/>
    </source>
</evidence>
<evidence type="ECO:0000259" key="16">
    <source>
        <dbReference type="PROSITE" id="PS51747"/>
    </source>
</evidence>
<gene>
    <name evidence="17" type="primary">ribD</name>
    <name evidence="17" type="ORF">ENI34_00510</name>
</gene>
<comment type="pathway">
    <text evidence="2 12">Cofactor biosynthesis; riboflavin biosynthesis; 5-amino-6-(D-ribitylamino)uracil from GTP: step 2/4.</text>
</comment>
<keyword evidence="8 12" id="KW-0862">Zinc</keyword>
<evidence type="ECO:0000256" key="6">
    <source>
        <dbReference type="ARBA" id="ARBA00022619"/>
    </source>
</evidence>
<evidence type="ECO:0000256" key="12">
    <source>
        <dbReference type="PIRNR" id="PIRNR006769"/>
    </source>
</evidence>
<feature type="binding site" evidence="14">
    <location>
        <position position="208"/>
    </location>
    <ligand>
        <name>substrate</name>
    </ligand>
</feature>